<comment type="caution">
    <text evidence="4">The sequence shown here is derived from an EMBL/GenBank/DDBJ whole genome shotgun (WGS) entry which is preliminary data.</text>
</comment>
<feature type="domain" description="Enoyl reductase (ER)" evidence="3">
    <location>
        <begin position="11"/>
        <end position="316"/>
    </location>
</feature>
<accession>A0A8J3UBV4</accession>
<keyword evidence="1" id="KW-0521">NADP</keyword>
<dbReference type="PANTHER" id="PTHR48106:SF13">
    <property type="entry name" value="QUINONE OXIDOREDUCTASE-RELATED"/>
    <property type="match status" value="1"/>
</dbReference>
<keyword evidence="2" id="KW-0560">Oxidoreductase</keyword>
<dbReference type="Gene3D" id="3.90.180.10">
    <property type="entry name" value="Medium-chain alcohol dehydrogenases, catalytic domain"/>
    <property type="match status" value="1"/>
</dbReference>
<dbReference type="Proteomes" id="UP000622547">
    <property type="component" value="Unassembled WGS sequence"/>
</dbReference>
<name>A0A8J3UBV4_9ACTN</name>
<evidence type="ECO:0000313" key="5">
    <source>
        <dbReference type="Proteomes" id="UP000622547"/>
    </source>
</evidence>
<dbReference type="GO" id="GO:0035925">
    <property type="term" value="F:mRNA 3'-UTR AU-rich region binding"/>
    <property type="evidence" value="ECO:0007669"/>
    <property type="project" value="TreeGrafter"/>
</dbReference>
<sequence length="323" mass="33898">MARVIRMHDYGGPSVLRVETSDTGEPGPGQVLLRQYAIGVNAVDAIMREGQFGTPLPAVLGVEGAGVIQSVGPGVKRHSPGDRVGYFFSMGAYSTERLIAAESLIPIPEDIGTDQAAAFLAKGLTAWMGIRALHHVRPGEVILVQGASGGVGSILSRWAKDMGATVIGVAGSKEKSPQVRAGSDHALHAADPDFLGAVREVAANGVDVVYDLVGQATAELSAQAVRDGGTIVTIGAASGPPRHYASLQGKRGIRLVGGSTPQYVDPSTDHKTISELFAAIRGGLFNDLKISRYAFEEARQAHEDLKQRKLSGLPILKEVNQPV</sequence>
<reference evidence="4 5" key="1">
    <citation type="submission" date="2021-01" db="EMBL/GenBank/DDBJ databases">
        <title>Whole genome shotgun sequence of Planotetraspora phitsanulokensis NBRC 104273.</title>
        <authorList>
            <person name="Komaki H."/>
            <person name="Tamura T."/>
        </authorList>
    </citation>
    <scope>NUCLEOTIDE SEQUENCE [LARGE SCALE GENOMIC DNA]</scope>
    <source>
        <strain evidence="4 5">NBRC 104273</strain>
    </source>
</reference>
<dbReference type="InterPro" id="IPR036291">
    <property type="entry name" value="NAD(P)-bd_dom_sf"/>
</dbReference>
<dbReference type="InterPro" id="IPR011032">
    <property type="entry name" value="GroES-like_sf"/>
</dbReference>
<dbReference type="GO" id="GO:0003960">
    <property type="term" value="F:quinone reductase (NADPH) activity"/>
    <property type="evidence" value="ECO:0007669"/>
    <property type="project" value="TreeGrafter"/>
</dbReference>
<evidence type="ECO:0000256" key="1">
    <source>
        <dbReference type="ARBA" id="ARBA00022857"/>
    </source>
</evidence>
<dbReference type="Gene3D" id="3.40.50.720">
    <property type="entry name" value="NAD(P)-binding Rossmann-like Domain"/>
    <property type="match status" value="1"/>
</dbReference>
<evidence type="ECO:0000259" key="3">
    <source>
        <dbReference type="SMART" id="SM00829"/>
    </source>
</evidence>
<dbReference type="InterPro" id="IPR013154">
    <property type="entry name" value="ADH-like_N"/>
</dbReference>
<proteinExistence type="predicted"/>
<dbReference type="SUPFAM" id="SSF50129">
    <property type="entry name" value="GroES-like"/>
    <property type="match status" value="1"/>
</dbReference>
<dbReference type="EMBL" id="BOOP01000037">
    <property type="protein sequence ID" value="GII41965.1"/>
    <property type="molecule type" value="Genomic_DNA"/>
</dbReference>
<dbReference type="GO" id="GO:0005829">
    <property type="term" value="C:cytosol"/>
    <property type="evidence" value="ECO:0007669"/>
    <property type="project" value="TreeGrafter"/>
</dbReference>
<evidence type="ECO:0000256" key="2">
    <source>
        <dbReference type="ARBA" id="ARBA00023002"/>
    </source>
</evidence>
<dbReference type="SUPFAM" id="SSF51735">
    <property type="entry name" value="NAD(P)-binding Rossmann-fold domains"/>
    <property type="match status" value="1"/>
</dbReference>
<dbReference type="Pfam" id="PF08240">
    <property type="entry name" value="ADH_N"/>
    <property type="match status" value="1"/>
</dbReference>
<dbReference type="InterPro" id="IPR013149">
    <property type="entry name" value="ADH-like_C"/>
</dbReference>
<dbReference type="GO" id="GO:0070402">
    <property type="term" value="F:NADPH binding"/>
    <property type="evidence" value="ECO:0007669"/>
    <property type="project" value="TreeGrafter"/>
</dbReference>
<organism evidence="4 5">
    <name type="scientific">Planotetraspora phitsanulokensis</name>
    <dbReference type="NCBI Taxonomy" id="575192"/>
    <lineage>
        <taxon>Bacteria</taxon>
        <taxon>Bacillati</taxon>
        <taxon>Actinomycetota</taxon>
        <taxon>Actinomycetes</taxon>
        <taxon>Streptosporangiales</taxon>
        <taxon>Streptosporangiaceae</taxon>
        <taxon>Planotetraspora</taxon>
    </lineage>
</organism>
<evidence type="ECO:0000313" key="4">
    <source>
        <dbReference type="EMBL" id="GII41965.1"/>
    </source>
</evidence>
<dbReference type="SMART" id="SM00829">
    <property type="entry name" value="PKS_ER"/>
    <property type="match status" value="1"/>
</dbReference>
<gene>
    <name evidence="4" type="primary">qor_7</name>
    <name evidence="4" type="ORF">Pph01_69680</name>
</gene>
<dbReference type="PANTHER" id="PTHR48106">
    <property type="entry name" value="QUINONE OXIDOREDUCTASE PIG3-RELATED"/>
    <property type="match status" value="1"/>
</dbReference>
<dbReference type="Pfam" id="PF00107">
    <property type="entry name" value="ADH_zinc_N"/>
    <property type="match status" value="1"/>
</dbReference>
<keyword evidence="5" id="KW-1185">Reference proteome</keyword>
<dbReference type="AlphaFoldDB" id="A0A8J3UBV4"/>
<dbReference type="InterPro" id="IPR020843">
    <property type="entry name" value="ER"/>
</dbReference>
<protein>
    <submittedName>
        <fullName evidence="4">Quinone oxidoreductase</fullName>
    </submittedName>
</protein>